<keyword evidence="2" id="KW-1133">Transmembrane helix</keyword>
<feature type="transmembrane region" description="Helical" evidence="2">
    <location>
        <begin position="20"/>
        <end position="38"/>
    </location>
</feature>
<organism evidence="3 5">
    <name type="scientific">Medicago truncatula</name>
    <name type="common">Barrel medic</name>
    <name type="synonym">Medicago tribuloides</name>
    <dbReference type="NCBI Taxonomy" id="3880"/>
    <lineage>
        <taxon>Eukaryota</taxon>
        <taxon>Viridiplantae</taxon>
        <taxon>Streptophyta</taxon>
        <taxon>Embryophyta</taxon>
        <taxon>Tracheophyta</taxon>
        <taxon>Spermatophyta</taxon>
        <taxon>Magnoliopsida</taxon>
        <taxon>eudicotyledons</taxon>
        <taxon>Gunneridae</taxon>
        <taxon>Pentapetalae</taxon>
        <taxon>rosids</taxon>
        <taxon>fabids</taxon>
        <taxon>Fabales</taxon>
        <taxon>Fabaceae</taxon>
        <taxon>Papilionoideae</taxon>
        <taxon>50 kb inversion clade</taxon>
        <taxon>NPAAA clade</taxon>
        <taxon>Hologalegina</taxon>
        <taxon>IRL clade</taxon>
        <taxon>Trifolieae</taxon>
        <taxon>Medicago</taxon>
    </lineage>
</organism>
<evidence type="ECO:0000256" key="1">
    <source>
        <dbReference type="SAM" id="MobiDB-lite"/>
    </source>
</evidence>
<reference evidence="3 4" key="2">
    <citation type="journal article" date="2014" name="BMC Genomics">
        <title>An improved genome release (version Mt4.0) for the model legume Medicago truncatula.</title>
        <authorList>
            <person name="Tang H."/>
            <person name="Krishnakumar V."/>
            <person name="Bidwell S."/>
            <person name="Rosen B."/>
            <person name="Chan A."/>
            <person name="Zhou S."/>
            <person name="Gentzbittel L."/>
            <person name="Childs K.L."/>
            <person name="Yandell M."/>
            <person name="Gundlach H."/>
            <person name="Mayer K.F."/>
            <person name="Schwartz D.C."/>
            <person name="Town C.D."/>
        </authorList>
    </citation>
    <scope>GENOME REANNOTATION</scope>
    <source>
        <strain evidence="3">A17</strain>
        <strain evidence="4">cv. Jemalong A17</strain>
    </source>
</reference>
<proteinExistence type="predicted"/>
<sequence>MSNSTIGGLLRATRSDASNWYVLVCLWLVVGFPDIVFYPRVITKSLSRSFLFSLNNSTQAPDPKSYTSTEEDNKICI</sequence>
<dbReference type="AlphaFoldDB" id="A0A072UBH8"/>
<dbReference type="EMBL" id="CM001222">
    <property type="protein sequence ID" value="KEH26937.1"/>
    <property type="molecule type" value="Genomic_DNA"/>
</dbReference>
<dbReference type="EnsemblPlants" id="KEH26937">
    <property type="protein sequence ID" value="KEH26937"/>
    <property type="gene ID" value="MTR_6g079990"/>
</dbReference>
<accession>A0A072UBH8</accession>
<dbReference type="Proteomes" id="UP000002051">
    <property type="component" value="Chromosome 6"/>
</dbReference>
<evidence type="ECO:0000313" key="4">
    <source>
        <dbReference type="EnsemblPlants" id="KEH26937"/>
    </source>
</evidence>
<reference evidence="3 4" key="1">
    <citation type="journal article" date="2011" name="Nature">
        <title>The Medicago genome provides insight into the evolution of rhizobial symbioses.</title>
        <authorList>
            <person name="Young N.D."/>
            <person name="Debelle F."/>
            <person name="Oldroyd G.E."/>
            <person name="Geurts R."/>
            <person name="Cannon S.B."/>
            <person name="Udvardi M.K."/>
            <person name="Benedito V.A."/>
            <person name="Mayer K.F."/>
            <person name="Gouzy J."/>
            <person name="Schoof H."/>
            <person name="Van de Peer Y."/>
            <person name="Proost S."/>
            <person name="Cook D.R."/>
            <person name="Meyers B.C."/>
            <person name="Spannagl M."/>
            <person name="Cheung F."/>
            <person name="De Mita S."/>
            <person name="Krishnakumar V."/>
            <person name="Gundlach H."/>
            <person name="Zhou S."/>
            <person name="Mudge J."/>
            <person name="Bharti A.K."/>
            <person name="Murray J.D."/>
            <person name="Naoumkina M.A."/>
            <person name="Rosen B."/>
            <person name="Silverstein K.A."/>
            <person name="Tang H."/>
            <person name="Rombauts S."/>
            <person name="Zhao P.X."/>
            <person name="Zhou P."/>
            <person name="Barbe V."/>
            <person name="Bardou P."/>
            <person name="Bechner M."/>
            <person name="Bellec A."/>
            <person name="Berger A."/>
            <person name="Berges H."/>
            <person name="Bidwell S."/>
            <person name="Bisseling T."/>
            <person name="Choisne N."/>
            <person name="Couloux A."/>
            <person name="Denny R."/>
            <person name="Deshpande S."/>
            <person name="Dai X."/>
            <person name="Doyle J.J."/>
            <person name="Dudez A.M."/>
            <person name="Farmer A.D."/>
            <person name="Fouteau S."/>
            <person name="Franken C."/>
            <person name="Gibelin C."/>
            <person name="Gish J."/>
            <person name="Goldstein S."/>
            <person name="Gonzalez A.J."/>
            <person name="Green P.J."/>
            <person name="Hallab A."/>
            <person name="Hartog M."/>
            <person name="Hua A."/>
            <person name="Humphray S.J."/>
            <person name="Jeong D.H."/>
            <person name="Jing Y."/>
            <person name="Jocker A."/>
            <person name="Kenton S.M."/>
            <person name="Kim D.J."/>
            <person name="Klee K."/>
            <person name="Lai H."/>
            <person name="Lang C."/>
            <person name="Lin S."/>
            <person name="Macmil S.L."/>
            <person name="Magdelenat G."/>
            <person name="Matthews L."/>
            <person name="McCorrison J."/>
            <person name="Monaghan E.L."/>
            <person name="Mun J.H."/>
            <person name="Najar F.Z."/>
            <person name="Nicholson C."/>
            <person name="Noirot C."/>
            <person name="O'Bleness M."/>
            <person name="Paule C.R."/>
            <person name="Poulain J."/>
            <person name="Prion F."/>
            <person name="Qin B."/>
            <person name="Qu C."/>
            <person name="Retzel E.F."/>
            <person name="Riddle C."/>
            <person name="Sallet E."/>
            <person name="Samain S."/>
            <person name="Samson N."/>
            <person name="Sanders I."/>
            <person name="Saurat O."/>
            <person name="Scarpelli C."/>
            <person name="Schiex T."/>
            <person name="Segurens B."/>
            <person name="Severin A.J."/>
            <person name="Sherrier D.J."/>
            <person name="Shi R."/>
            <person name="Sims S."/>
            <person name="Singer S.R."/>
            <person name="Sinharoy S."/>
            <person name="Sterck L."/>
            <person name="Viollet A."/>
            <person name="Wang B.B."/>
            <person name="Wang K."/>
            <person name="Wang M."/>
            <person name="Wang X."/>
            <person name="Warfsmann J."/>
            <person name="Weissenbach J."/>
            <person name="White D.D."/>
            <person name="White J.D."/>
            <person name="Wiley G.B."/>
            <person name="Wincker P."/>
            <person name="Xing Y."/>
            <person name="Yang L."/>
            <person name="Yao Z."/>
            <person name="Ying F."/>
            <person name="Zhai J."/>
            <person name="Zhou L."/>
            <person name="Zuber A."/>
            <person name="Denarie J."/>
            <person name="Dixon R.A."/>
            <person name="May G.D."/>
            <person name="Schwartz D.C."/>
            <person name="Rogers J."/>
            <person name="Quetier F."/>
            <person name="Town C.D."/>
            <person name="Roe B.A."/>
        </authorList>
    </citation>
    <scope>NUCLEOTIDE SEQUENCE [LARGE SCALE GENOMIC DNA]</scope>
    <source>
        <strain evidence="3">A17</strain>
        <strain evidence="4">cv. Jemalong A17</strain>
    </source>
</reference>
<keyword evidence="2" id="KW-0472">Membrane</keyword>
<reference evidence="4" key="3">
    <citation type="submission" date="2015-04" db="UniProtKB">
        <authorList>
            <consortium name="EnsemblPlants"/>
        </authorList>
    </citation>
    <scope>IDENTIFICATION</scope>
    <source>
        <strain evidence="4">cv. Jemalong A17</strain>
    </source>
</reference>
<evidence type="ECO:0000256" key="2">
    <source>
        <dbReference type="SAM" id="Phobius"/>
    </source>
</evidence>
<protein>
    <submittedName>
        <fullName evidence="3">Transmembrane protein, putative</fullName>
    </submittedName>
</protein>
<keyword evidence="2 3" id="KW-0812">Transmembrane</keyword>
<dbReference type="HOGENOM" id="CLU_2641892_0_0_1"/>
<keyword evidence="5" id="KW-1185">Reference proteome</keyword>
<evidence type="ECO:0000313" key="3">
    <source>
        <dbReference type="EMBL" id="KEH26937.1"/>
    </source>
</evidence>
<evidence type="ECO:0000313" key="5">
    <source>
        <dbReference type="Proteomes" id="UP000002051"/>
    </source>
</evidence>
<feature type="region of interest" description="Disordered" evidence="1">
    <location>
        <begin position="57"/>
        <end position="77"/>
    </location>
</feature>
<gene>
    <name evidence="3" type="ordered locus">MTR_6g079990</name>
</gene>
<name>A0A072UBH8_MEDTR</name>